<dbReference type="EMBL" id="CP012746">
    <property type="protein sequence ID" value="ALL64821.1"/>
    <property type="molecule type" value="Genomic_DNA"/>
</dbReference>
<proteinExistence type="predicted"/>
<reference evidence="1 2" key="1">
    <citation type="journal article" date="2014" name="Genome Announc.">
        <title>Draft Genome Sequence of the Haloacid-Degrading Burkholderia caribensis Strain MBA4.</title>
        <authorList>
            <person name="Pan Y."/>
            <person name="Kong K.F."/>
            <person name="Tsang J.S."/>
        </authorList>
    </citation>
    <scope>NUCLEOTIDE SEQUENCE [LARGE SCALE GENOMIC DNA]</scope>
    <source>
        <strain evidence="1 2">MBA4</strain>
    </source>
</reference>
<sequence length="119" mass="13608">MRLRLWVSPGGSFSLPRRCCVFLCFIWRCALASWSCSDARWLLACLRLAFAMHVPAGQRLVWTMRLPRATCRVRHATFVRGQAGEAARGPVERAGSRRRIVSRSGKLCRRGHARNLRRT</sequence>
<evidence type="ECO:0000313" key="2">
    <source>
        <dbReference type="Proteomes" id="UP000019146"/>
    </source>
</evidence>
<gene>
    <name evidence="1" type="ORF">K788_0002327</name>
</gene>
<accession>A0A0N7JTX4</accession>
<organism evidence="1 2">
    <name type="scientific">Paraburkholderia caribensis MBA4</name>
    <dbReference type="NCBI Taxonomy" id="1323664"/>
    <lineage>
        <taxon>Bacteria</taxon>
        <taxon>Pseudomonadati</taxon>
        <taxon>Pseudomonadota</taxon>
        <taxon>Betaproteobacteria</taxon>
        <taxon>Burkholderiales</taxon>
        <taxon>Burkholderiaceae</taxon>
        <taxon>Paraburkholderia</taxon>
    </lineage>
</organism>
<evidence type="ECO:0000313" key="1">
    <source>
        <dbReference type="EMBL" id="ALL64821.1"/>
    </source>
</evidence>
<name>A0A0N7JTX4_9BURK</name>
<dbReference type="AlphaFoldDB" id="A0A0N7JTX4"/>
<dbReference type="Proteomes" id="UP000019146">
    <property type="component" value="Chromosome 1"/>
</dbReference>
<dbReference type="KEGG" id="bcai:K788_0002327"/>
<protein>
    <submittedName>
        <fullName evidence="1">Uncharacterized protein</fullName>
    </submittedName>
</protein>